<comment type="similarity">
    <text evidence="2">Belongs to the bacterial solute-binding protein 1 family.</text>
</comment>
<dbReference type="PROSITE" id="PS01037">
    <property type="entry name" value="SBP_BACTERIAL_1"/>
    <property type="match status" value="1"/>
</dbReference>
<dbReference type="AlphaFoldDB" id="A0A432D2J6"/>
<comment type="subcellular location">
    <subcellularLocation>
        <location evidence="1">Periplasm</location>
    </subcellularLocation>
</comment>
<feature type="signal peptide" evidence="7">
    <location>
        <begin position="1"/>
        <end position="21"/>
    </location>
</feature>
<dbReference type="EMBL" id="RXZH01000001">
    <property type="protein sequence ID" value="RTZ18107.1"/>
    <property type="molecule type" value="Genomic_DNA"/>
</dbReference>
<gene>
    <name evidence="8" type="ORF">EJ063_04780</name>
</gene>
<comment type="function">
    <text evidence="5">Part of a binding-protein-dependent transport system for a sugar.</text>
</comment>
<comment type="caution">
    <text evidence="8">The sequence shown here is derived from an EMBL/GenBank/DDBJ whole genome shotgun (WGS) entry which is preliminary data.</text>
</comment>
<name>A0A432D2J6_9VIBR</name>
<evidence type="ECO:0000256" key="2">
    <source>
        <dbReference type="ARBA" id="ARBA00008520"/>
    </source>
</evidence>
<feature type="chain" id="PRO_5019044454" description="Probable sugar-binding periplasmic protein" evidence="7">
    <location>
        <begin position="22"/>
        <end position="417"/>
    </location>
</feature>
<dbReference type="InterPro" id="IPR006061">
    <property type="entry name" value="SBP_1_CS"/>
</dbReference>
<dbReference type="OrthoDB" id="5897001at2"/>
<evidence type="ECO:0000256" key="4">
    <source>
        <dbReference type="ARBA" id="ARBA00022729"/>
    </source>
</evidence>
<evidence type="ECO:0000256" key="5">
    <source>
        <dbReference type="ARBA" id="ARBA00049629"/>
    </source>
</evidence>
<evidence type="ECO:0000313" key="9">
    <source>
        <dbReference type="Proteomes" id="UP000268973"/>
    </source>
</evidence>
<dbReference type="PANTHER" id="PTHR43649">
    <property type="entry name" value="ARABINOSE-BINDING PROTEIN-RELATED"/>
    <property type="match status" value="1"/>
</dbReference>
<dbReference type="InterPro" id="IPR006059">
    <property type="entry name" value="SBP"/>
</dbReference>
<keyword evidence="9" id="KW-1185">Reference proteome</keyword>
<evidence type="ECO:0000256" key="1">
    <source>
        <dbReference type="ARBA" id="ARBA00004418"/>
    </source>
</evidence>
<sequence>MEAVKKLVAASIALLPLSTLATTITIDTWSNEGKVWQEKILPAFYQKHPDIKVEFREVAFGDYDQAILNKDATSDMLMCRPFDSSLDSYKAGVLLEVTEMEGIENFPSFAQQPWQTESGATTFCLPMASVIHGFFYNKQIFRELGLNEPQTRDEFYQLLDTVNKDGRYDPMTMAVKDKWVPATLAFQNIGPNYWNGEDGRVGVIQGTQPINAPHYRAVFEELATWPQYLGTNYQNRTYADSIEIFKSGKAAVYPAGSWGIPTFRDEIELGVFKPPVAKRGDECYFSDHTDIGIGINKHSENVEAATKLLTWMTTAEFAELLTNALPGFFSLSNHFIEVDDPSAATMLSWRNECDSTIRSAAQYLSRGENSLEDKIWNTTHGVLVGEQTPYRAAQTLQQSLSSWYPPQQKINSEEICY</sequence>
<evidence type="ECO:0000256" key="6">
    <source>
        <dbReference type="ARBA" id="ARBA00049753"/>
    </source>
</evidence>
<evidence type="ECO:0000256" key="3">
    <source>
        <dbReference type="ARBA" id="ARBA00022448"/>
    </source>
</evidence>
<reference evidence="8 9" key="1">
    <citation type="submission" date="2018-12" db="EMBL/GenBank/DDBJ databases">
        <title>Vibrio sp. isolated from China Sea.</title>
        <authorList>
            <person name="Li Y."/>
        </authorList>
    </citation>
    <scope>NUCLEOTIDE SEQUENCE [LARGE SCALE GENOMIC DNA]</scope>
    <source>
        <strain evidence="8 9">BEI207</strain>
    </source>
</reference>
<dbReference type="RefSeq" id="WP_126572853.1">
    <property type="nucleotide sequence ID" value="NZ_RXZH01000001.1"/>
</dbReference>
<dbReference type="GO" id="GO:0042597">
    <property type="term" value="C:periplasmic space"/>
    <property type="evidence" value="ECO:0007669"/>
    <property type="project" value="UniProtKB-SubCell"/>
</dbReference>
<evidence type="ECO:0000313" key="8">
    <source>
        <dbReference type="EMBL" id="RTZ18107.1"/>
    </source>
</evidence>
<dbReference type="Pfam" id="PF01547">
    <property type="entry name" value="SBP_bac_1"/>
    <property type="match status" value="1"/>
</dbReference>
<organism evidence="8 9">
    <name type="scientific">Vibrio aquaticus</name>
    <dbReference type="NCBI Taxonomy" id="2496559"/>
    <lineage>
        <taxon>Bacteria</taxon>
        <taxon>Pseudomonadati</taxon>
        <taxon>Pseudomonadota</taxon>
        <taxon>Gammaproteobacteria</taxon>
        <taxon>Vibrionales</taxon>
        <taxon>Vibrionaceae</taxon>
        <taxon>Vibrio</taxon>
    </lineage>
</organism>
<dbReference type="GO" id="GO:0055085">
    <property type="term" value="P:transmembrane transport"/>
    <property type="evidence" value="ECO:0007669"/>
    <property type="project" value="InterPro"/>
</dbReference>
<keyword evidence="4 7" id="KW-0732">Signal</keyword>
<accession>A0A432D2J6</accession>
<evidence type="ECO:0000256" key="7">
    <source>
        <dbReference type="SAM" id="SignalP"/>
    </source>
</evidence>
<keyword evidence="3" id="KW-0813">Transport</keyword>
<dbReference type="SUPFAM" id="SSF53850">
    <property type="entry name" value="Periplasmic binding protein-like II"/>
    <property type="match status" value="1"/>
</dbReference>
<dbReference type="InterPro" id="IPR050490">
    <property type="entry name" value="Bact_solute-bd_prot1"/>
</dbReference>
<proteinExistence type="inferred from homology"/>
<dbReference type="Proteomes" id="UP000268973">
    <property type="component" value="Unassembled WGS sequence"/>
</dbReference>
<dbReference type="PANTHER" id="PTHR43649:SF28">
    <property type="entry name" value="BINDING PROTEIN COMPONENT OF ABC SUGAR TRANSPORTER-RELATED"/>
    <property type="match status" value="1"/>
</dbReference>
<dbReference type="Gene3D" id="3.40.190.10">
    <property type="entry name" value="Periplasmic binding protein-like II"/>
    <property type="match status" value="2"/>
</dbReference>
<protein>
    <recommendedName>
        <fullName evidence="6">Probable sugar-binding periplasmic protein</fullName>
    </recommendedName>
</protein>